<evidence type="ECO:0000256" key="8">
    <source>
        <dbReference type="SAM" id="MobiDB-lite"/>
    </source>
</evidence>
<accession>A0A150RAA1</accession>
<evidence type="ECO:0000256" key="2">
    <source>
        <dbReference type="ARBA" id="ARBA00022527"/>
    </source>
</evidence>
<feature type="compositionally biased region" description="Low complexity" evidence="8">
    <location>
        <begin position="1"/>
        <end position="14"/>
    </location>
</feature>
<keyword evidence="2" id="KW-0723">Serine/threonine-protein kinase</keyword>
<evidence type="ECO:0000256" key="1">
    <source>
        <dbReference type="ARBA" id="ARBA00012513"/>
    </source>
</evidence>
<feature type="transmembrane region" description="Helical" evidence="9">
    <location>
        <begin position="415"/>
        <end position="439"/>
    </location>
</feature>
<dbReference type="AlphaFoldDB" id="A0A150RAA1"/>
<evidence type="ECO:0000256" key="3">
    <source>
        <dbReference type="ARBA" id="ARBA00022679"/>
    </source>
</evidence>
<evidence type="ECO:0000256" key="4">
    <source>
        <dbReference type="ARBA" id="ARBA00022741"/>
    </source>
</evidence>
<evidence type="ECO:0000256" key="9">
    <source>
        <dbReference type="SAM" id="Phobius"/>
    </source>
</evidence>
<dbReference type="Pfam" id="PF00069">
    <property type="entry name" value="Pkinase"/>
    <property type="match status" value="1"/>
</dbReference>
<dbReference type="SUPFAM" id="SSF56112">
    <property type="entry name" value="Protein kinase-like (PK-like)"/>
    <property type="match status" value="1"/>
</dbReference>
<evidence type="ECO:0000256" key="5">
    <source>
        <dbReference type="ARBA" id="ARBA00022777"/>
    </source>
</evidence>
<keyword evidence="5" id="KW-0418">Kinase</keyword>
<dbReference type="SMART" id="SM00220">
    <property type="entry name" value="S_TKc"/>
    <property type="match status" value="1"/>
</dbReference>
<keyword evidence="9" id="KW-0812">Transmembrane</keyword>
<evidence type="ECO:0000313" key="11">
    <source>
        <dbReference type="EMBL" id="KYF76668.1"/>
    </source>
</evidence>
<sequence length="521" mass="56566">MTSLSTSATSLPTPGSDKATPKVCPTCGVRYPAEFRVCPRDATTLDESEDDALRDDLVGKTLNETYTVVRVVGEGGMGRVYEARHTRISSKRFAIKMLHPEFARQPQVISRFQREAEAAAAVQSPYVVTVFDVHRTAEGRPFLVNEFLEGKELADYLNDVGKMKIGPAVRIVRQICKALAAAHAKGVVHRDMKPENVFLTGDLTMPTAKVIDFGISKVDDAPGAALTQTGMIMGTPSYMAPEQARGERVDHRADIYAVGAILYCALTGSRPFDRNDPTATLTAVLTEDPPRPRSLEPSIPEPLEMIIQRAMAKEPHHRYQTMEEFDAELALYDSNEPEPREPTSPGLLPGPRTSLPSAPRAAPTMQLRQAQQVSMARPLILLLSLLGLFWVAGSLITLVTAIIRLSRGGGVTDNLTGLEAVLLASGIGFALITPALIGARHVRRSVWNNSMKAVDLSDNLRRPIVVGLCAYGFASLLVRVVEAVVLRRAAGVAWPMWDVVLFGIGAVGAAGAYLLLRSEQR</sequence>
<dbReference type="PROSITE" id="PS50011">
    <property type="entry name" value="PROTEIN_KINASE_DOM"/>
    <property type="match status" value="1"/>
</dbReference>
<feature type="transmembrane region" description="Helical" evidence="9">
    <location>
        <begin position="493"/>
        <end position="516"/>
    </location>
</feature>
<keyword evidence="4 7" id="KW-0547">Nucleotide-binding</keyword>
<keyword evidence="3" id="KW-0808">Transferase</keyword>
<dbReference type="FunFam" id="1.10.510.10:FF:000021">
    <property type="entry name" value="Serine/threonine protein kinase"/>
    <property type="match status" value="1"/>
</dbReference>
<evidence type="ECO:0000259" key="10">
    <source>
        <dbReference type="PROSITE" id="PS50011"/>
    </source>
</evidence>
<dbReference type="Gene3D" id="1.10.510.10">
    <property type="entry name" value="Transferase(Phosphotransferase) domain 1"/>
    <property type="match status" value="1"/>
</dbReference>
<gene>
    <name evidence="11" type="ORF">BE17_35500</name>
</gene>
<reference evidence="11 12" key="1">
    <citation type="submission" date="2014-02" db="EMBL/GenBank/DDBJ databases">
        <title>The small core and large imbalanced accessory genome model reveals a collaborative survival strategy of Sorangium cellulosum strains in nature.</title>
        <authorList>
            <person name="Han K."/>
            <person name="Peng R."/>
            <person name="Blom J."/>
            <person name="Li Y.-Z."/>
        </authorList>
    </citation>
    <scope>NUCLEOTIDE SEQUENCE [LARGE SCALE GENOMIC DNA]</scope>
    <source>
        <strain evidence="11 12">So0011-07</strain>
    </source>
</reference>
<dbReference type="PANTHER" id="PTHR43289">
    <property type="entry name" value="MITOGEN-ACTIVATED PROTEIN KINASE KINASE KINASE 20-RELATED"/>
    <property type="match status" value="1"/>
</dbReference>
<dbReference type="InterPro" id="IPR000719">
    <property type="entry name" value="Prot_kinase_dom"/>
</dbReference>
<feature type="region of interest" description="Disordered" evidence="8">
    <location>
        <begin position="1"/>
        <end position="23"/>
    </location>
</feature>
<evidence type="ECO:0000256" key="6">
    <source>
        <dbReference type="ARBA" id="ARBA00022840"/>
    </source>
</evidence>
<dbReference type="Gene3D" id="3.30.200.20">
    <property type="entry name" value="Phosphorylase Kinase, domain 1"/>
    <property type="match status" value="1"/>
</dbReference>
<feature type="binding site" evidence="7">
    <location>
        <position position="96"/>
    </location>
    <ligand>
        <name>ATP</name>
        <dbReference type="ChEBI" id="CHEBI:30616"/>
    </ligand>
</feature>
<dbReference type="EC" id="2.7.11.1" evidence="1"/>
<evidence type="ECO:0000313" key="12">
    <source>
        <dbReference type="Proteomes" id="UP000075635"/>
    </source>
</evidence>
<feature type="region of interest" description="Disordered" evidence="8">
    <location>
        <begin position="334"/>
        <end position="365"/>
    </location>
</feature>
<protein>
    <recommendedName>
        <fullName evidence="1">non-specific serine/threonine protein kinase</fullName>
        <ecNumber evidence="1">2.7.11.1</ecNumber>
    </recommendedName>
</protein>
<dbReference type="GO" id="GO:0004674">
    <property type="term" value="F:protein serine/threonine kinase activity"/>
    <property type="evidence" value="ECO:0007669"/>
    <property type="project" value="UniProtKB-KW"/>
</dbReference>
<keyword evidence="6 7" id="KW-0067">ATP-binding</keyword>
<feature type="transmembrane region" description="Helical" evidence="9">
    <location>
        <begin position="460"/>
        <end position="481"/>
    </location>
</feature>
<dbReference type="GO" id="GO:0005524">
    <property type="term" value="F:ATP binding"/>
    <property type="evidence" value="ECO:0007669"/>
    <property type="project" value="UniProtKB-UniRule"/>
</dbReference>
<keyword evidence="9" id="KW-1133">Transmembrane helix</keyword>
<feature type="transmembrane region" description="Helical" evidence="9">
    <location>
        <begin position="379"/>
        <end position="403"/>
    </location>
</feature>
<comment type="caution">
    <text evidence="11">The sequence shown here is derived from an EMBL/GenBank/DDBJ whole genome shotgun (WGS) entry which is preliminary data.</text>
</comment>
<dbReference type="InterPro" id="IPR008271">
    <property type="entry name" value="Ser/Thr_kinase_AS"/>
</dbReference>
<name>A0A150RAA1_SORCE</name>
<dbReference type="EMBL" id="JEMB01002989">
    <property type="protein sequence ID" value="KYF76668.1"/>
    <property type="molecule type" value="Genomic_DNA"/>
</dbReference>
<keyword evidence="9" id="KW-0472">Membrane</keyword>
<dbReference type="PROSITE" id="PS00108">
    <property type="entry name" value="PROTEIN_KINASE_ST"/>
    <property type="match status" value="1"/>
</dbReference>
<dbReference type="PANTHER" id="PTHR43289:SF34">
    <property type="entry name" value="SERINE_THREONINE-PROTEIN KINASE YBDM-RELATED"/>
    <property type="match status" value="1"/>
</dbReference>
<proteinExistence type="predicted"/>
<dbReference type="InterPro" id="IPR017441">
    <property type="entry name" value="Protein_kinase_ATP_BS"/>
</dbReference>
<dbReference type="PROSITE" id="PS00107">
    <property type="entry name" value="PROTEIN_KINASE_ATP"/>
    <property type="match status" value="1"/>
</dbReference>
<organism evidence="11 12">
    <name type="scientific">Sorangium cellulosum</name>
    <name type="common">Polyangium cellulosum</name>
    <dbReference type="NCBI Taxonomy" id="56"/>
    <lineage>
        <taxon>Bacteria</taxon>
        <taxon>Pseudomonadati</taxon>
        <taxon>Myxococcota</taxon>
        <taxon>Polyangia</taxon>
        <taxon>Polyangiales</taxon>
        <taxon>Polyangiaceae</taxon>
        <taxon>Sorangium</taxon>
    </lineage>
</organism>
<dbReference type="InterPro" id="IPR011009">
    <property type="entry name" value="Kinase-like_dom_sf"/>
</dbReference>
<dbReference type="CDD" id="cd14014">
    <property type="entry name" value="STKc_PknB_like"/>
    <property type="match status" value="1"/>
</dbReference>
<evidence type="ECO:0000256" key="7">
    <source>
        <dbReference type="PROSITE-ProRule" id="PRU10141"/>
    </source>
</evidence>
<feature type="domain" description="Protein kinase" evidence="10">
    <location>
        <begin position="66"/>
        <end position="331"/>
    </location>
</feature>
<dbReference type="Proteomes" id="UP000075635">
    <property type="component" value="Unassembled WGS sequence"/>
</dbReference>